<proteinExistence type="predicted"/>
<reference evidence="2" key="1">
    <citation type="submission" date="2022-05" db="EMBL/GenBank/DDBJ databases">
        <title>The Musa troglodytarum L. genome provides insights into the mechanism of non-climacteric behaviour and enrichment of carotenoids.</title>
        <authorList>
            <person name="Wang J."/>
        </authorList>
    </citation>
    <scope>NUCLEOTIDE SEQUENCE</scope>
    <source>
        <tissue evidence="2">Leaf</tissue>
    </source>
</reference>
<sequence length="128" mass="14712">MSEEKRRQESKGEKTDFFVSPRSSEQITPFGLTWLRNEDRGICVGFSGIGVKRVIMSPYMPRRSDLSMTPDILSLRSLLTIKRILDGNNIHGDCLPISKEQVFVFSYYWFWNSAPPSAVRALTELFEC</sequence>
<feature type="compositionally biased region" description="Basic and acidic residues" evidence="1">
    <location>
        <begin position="1"/>
        <end position="16"/>
    </location>
</feature>
<accession>A0A9E7HPA9</accession>
<evidence type="ECO:0000313" key="3">
    <source>
        <dbReference type="Proteomes" id="UP001055439"/>
    </source>
</evidence>
<protein>
    <submittedName>
        <fullName evidence="2">Uncharacterized protein</fullName>
    </submittedName>
</protein>
<feature type="region of interest" description="Disordered" evidence="1">
    <location>
        <begin position="1"/>
        <end position="22"/>
    </location>
</feature>
<keyword evidence="3" id="KW-1185">Reference proteome</keyword>
<gene>
    <name evidence="2" type="ORF">MUK42_07977</name>
</gene>
<evidence type="ECO:0000256" key="1">
    <source>
        <dbReference type="SAM" id="MobiDB-lite"/>
    </source>
</evidence>
<dbReference type="Proteomes" id="UP001055439">
    <property type="component" value="Chromosome 8"/>
</dbReference>
<evidence type="ECO:0000313" key="2">
    <source>
        <dbReference type="EMBL" id="URE37455.1"/>
    </source>
</evidence>
<dbReference type="EMBL" id="CP097510">
    <property type="protein sequence ID" value="URE37455.1"/>
    <property type="molecule type" value="Genomic_DNA"/>
</dbReference>
<dbReference type="AlphaFoldDB" id="A0A9E7HPA9"/>
<organism evidence="2 3">
    <name type="scientific">Musa troglodytarum</name>
    <name type="common">fe'i banana</name>
    <dbReference type="NCBI Taxonomy" id="320322"/>
    <lineage>
        <taxon>Eukaryota</taxon>
        <taxon>Viridiplantae</taxon>
        <taxon>Streptophyta</taxon>
        <taxon>Embryophyta</taxon>
        <taxon>Tracheophyta</taxon>
        <taxon>Spermatophyta</taxon>
        <taxon>Magnoliopsida</taxon>
        <taxon>Liliopsida</taxon>
        <taxon>Zingiberales</taxon>
        <taxon>Musaceae</taxon>
        <taxon>Musa</taxon>
    </lineage>
</organism>
<name>A0A9E7HPA9_9LILI</name>